<evidence type="ECO:0000313" key="3">
    <source>
        <dbReference type="WBParaSite" id="OFLC_0001298501-mRNA-1"/>
    </source>
</evidence>
<name>A0A183HZS2_9BILA</name>
<keyword evidence="2" id="KW-1185">Reference proteome</keyword>
<gene>
    <name evidence="1" type="ORF">OFLC_LOCUS12984</name>
</gene>
<evidence type="ECO:0000313" key="1">
    <source>
        <dbReference type="EMBL" id="VDP12654.1"/>
    </source>
</evidence>
<dbReference type="AlphaFoldDB" id="A0A183HZS2"/>
<reference evidence="3" key="1">
    <citation type="submission" date="2016-06" db="UniProtKB">
        <authorList>
            <consortium name="WormBaseParasite"/>
        </authorList>
    </citation>
    <scope>IDENTIFICATION</scope>
</reference>
<accession>A0A183HZS2</accession>
<dbReference type="Proteomes" id="UP000267606">
    <property type="component" value="Unassembled WGS sequence"/>
</dbReference>
<proteinExistence type="predicted"/>
<sequence>MSMKLLKEAIKLTNADDRIRSMETVRKSVRPSKAERDRQQLTAVATTSEYDPESDDIIINSNMQRRNILNYNGKKTAKVIPVCTIAISYLMGE</sequence>
<evidence type="ECO:0000313" key="2">
    <source>
        <dbReference type="Proteomes" id="UP000267606"/>
    </source>
</evidence>
<reference evidence="1 2" key="2">
    <citation type="submission" date="2018-11" db="EMBL/GenBank/DDBJ databases">
        <authorList>
            <consortium name="Pathogen Informatics"/>
        </authorList>
    </citation>
    <scope>NUCLEOTIDE SEQUENCE [LARGE SCALE GENOMIC DNA]</scope>
</reference>
<dbReference type="EMBL" id="UZAJ01040000">
    <property type="protein sequence ID" value="VDP12654.1"/>
    <property type="molecule type" value="Genomic_DNA"/>
</dbReference>
<dbReference type="WBParaSite" id="OFLC_0001298501-mRNA-1">
    <property type="protein sequence ID" value="OFLC_0001298501-mRNA-1"/>
    <property type="gene ID" value="OFLC_0001298501"/>
</dbReference>
<organism evidence="3">
    <name type="scientific">Onchocerca flexuosa</name>
    <dbReference type="NCBI Taxonomy" id="387005"/>
    <lineage>
        <taxon>Eukaryota</taxon>
        <taxon>Metazoa</taxon>
        <taxon>Ecdysozoa</taxon>
        <taxon>Nematoda</taxon>
        <taxon>Chromadorea</taxon>
        <taxon>Rhabditida</taxon>
        <taxon>Spirurina</taxon>
        <taxon>Spiruromorpha</taxon>
        <taxon>Filarioidea</taxon>
        <taxon>Onchocercidae</taxon>
        <taxon>Onchocerca</taxon>
    </lineage>
</organism>
<protein>
    <submittedName>
        <fullName evidence="1 3">Uncharacterized protein</fullName>
    </submittedName>
</protein>